<dbReference type="InterPro" id="IPR006115">
    <property type="entry name" value="6PGDH_NADP-bd"/>
</dbReference>
<organism evidence="3 4">
    <name type="scientific">Trichonephila clavata</name>
    <name type="common">Joro spider</name>
    <name type="synonym">Nephila clavata</name>
    <dbReference type="NCBI Taxonomy" id="2740835"/>
    <lineage>
        <taxon>Eukaryota</taxon>
        <taxon>Metazoa</taxon>
        <taxon>Ecdysozoa</taxon>
        <taxon>Arthropoda</taxon>
        <taxon>Chelicerata</taxon>
        <taxon>Arachnida</taxon>
        <taxon>Araneae</taxon>
        <taxon>Araneomorphae</taxon>
        <taxon>Entelegynae</taxon>
        <taxon>Araneoidea</taxon>
        <taxon>Nephilidae</taxon>
        <taxon>Trichonephila</taxon>
    </lineage>
</organism>
<protein>
    <submittedName>
        <fullName evidence="3">Oxidoreductase GLYR1</fullName>
    </submittedName>
</protein>
<dbReference type="Pfam" id="PF00855">
    <property type="entry name" value="PWWP"/>
    <property type="match status" value="1"/>
</dbReference>
<dbReference type="SMART" id="SM00293">
    <property type="entry name" value="PWWP"/>
    <property type="match status" value="1"/>
</dbReference>
<sequence>MKGYPVWPSKIVQHPDPEVREKNATKGRHFVYYFGSKNYSWISKERIYPNSDDFIAQAKEKKLNLLHKAVEEFISEVKVKEYYNRGIVKKCQILVKRLNLETLEKDDVPQRKIQKLIAPVTENVSIDTLLPSTSPKIHRCSLDQSPSLRNEGEDKFPLSEKSLSVSDNQSPSLRNEGEDKFPLSEKSLSVSDNPGTESVLIDMDSPVTSSKKVGFICEGELGTAFLEYVRTKGHETTSAEGIGLSAAEFLAAHDIIVCCVDNKKEVESIFRGEKGIFQSLNFNGGTGKSVIMICSLQLPMSEEIIEAFETSGGMYLEARFYGSQFSNLEDGLLLVTGDKLAFQEFAVLLSGGDKIKYIGSETVDGLEFIIFVELFFKLYKESHPGFNSMAPEPEELKYREVLALMIKHTYTFSVLRNTNDVYNKGFVRYLVRSIHM</sequence>
<feature type="compositionally biased region" description="Polar residues" evidence="1">
    <location>
        <begin position="186"/>
        <end position="196"/>
    </location>
</feature>
<dbReference type="InterPro" id="IPR000313">
    <property type="entry name" value="PWWP_dom"/>
</dbReference>
<dbReference type="EMBL" id="BMAO01037870">
    <property type="protein sequence ID" value="GFR20810.1"/>
    <property type="molecule type" value="Genomic_DNA"/>
</dbReference>
<dbReference type="SUPFAM" id="SSF63748">
    <property type="entry name" value="Tudor/PWWP/MBT"/>
    <property type="match status" value="1"/>
</dbReference>
<dbReference type="AlphaFoldDB" id="A0A8X6HEX3"/>
<feature type="region of interest" description="Disordered" evidence="1">
    <location>
        <begin position="137"/>
        <end position="201"/>
    </location>
</feature>
<dbReference type="SUPFAM" id="SSF51735">
    <property type="entry name" value="NAD(P)-binding Rossmann-fold domains"/>
    <property type="match status" value="1"/>
</dbReference>
<evidence type="ECO:0000259" key="2">
    <source>
        <dbReference type="PROSITE" id="PS50812"/>
    </source>
</evidence>
<accession>A0A8X6HEX3</accession>
<dbReference type="Proteomes" id="UP000887116">
    <property type="component" value="Unassembled WGS sequence"/>
</dbReference>
<keyword evidence="4" id="KW-1185">Reference proteome</keyword>
<proteinExistence type="predicted"/>
<dbReference type="PROSITE" id="PS50812">
    <property type="entry name" value="PWWP"/>
    <property type="match status" value="1"/>
</dbReference>
<comment type="caution">
    <text evidence="3">The sequence shown here is derived from an EMBL/GenBank/DDBJ whole genome shotgun (WGS) entry which is preliminary data.</text>
</comment>
<dbReference type="InterPro" id="IPR036291">
    <property type="entry name" value="NAD(P)-bd_dom_sf"/>
</dbReference>
<evidence type="ECO:0000313" key="4">
    <source>
        <dbReference type="Proteomes" id="UP000887116"/>
    </source>
</evidence>
<dbReference type="GO" id="GO:0050661">
    <property type="term" value="F:NADP binding"/>
    <property type="evidence" value="ECO:0007669"/>
    <property type="project" value="InterPro"/>
</dbReference>
<name>A0A8X6HEX3_TRICU</name>
<gene>
    <name evidence="3" type="primary">glyr1_1</name>
    <name evidence="3" type="ORF">TNCT_465591</name>
</gene>
<feature type="compositionally biased region" description="Polar residues" evidence="1">
    <location>
        <begin position="161"/>
        <end position="173"/>
    </location>
</feature>
<dbReference type="Pfam" id="PF03446">
    <property type="entry name" value="NAD_binding_2"/>
    <property type="match status" value="1"/>
</dbReference>
<evidence type="ECO:0000256" key="1">
    <source>
        <dbReference type="SAM" id="MobiDB-lite"/>
    </source>
</evidence>
<dbReference type="OrthoDB" id="72295at2759"/>
<dbReference type="Gene3D" id="3.40.50.720">
    <property type="entry name" value="NAD(P)-binding Rossmann-like Domain"/>
    <property type="match status" value="1"/>
</dbReference>
<feature type="domain" description="PWWP" evidence="2">
    <location>
        <begin position="1"/>
        <end position="53"/>
    </location>
</feature>
<evidence type="ECO:0000313" key="3">
    <source>
        <dbReference type="EMBL" id="GFR20810.1"/>
    </source>
</evidence>
<reference evidence="3" key="1">
    <citation type="submission" date="2020-07" db="EMBL/GenBank/DDBJ databases">
        <title>Multicomponent nature underlies the extraordinary mechanical properties of spider dragline silk.</title>
        <authorList>
            <person name="Kono N."/>
            <person name="Nakamura H."/>
            <person name="Mori M."/>
            <person name="Yoshida Y."/>
            <person name="Ohtoshi R."/>
            <person name="Malay A.D."/>
            <person name="Moran D.A.P."/>
            <person name="Tomita M."/>
            <person name="Numata K."/>
            <person name="Arakawa K."/>
        </authorList>
    </citation>
    <scope>NUCLEOTIDE SEQUENCE</scope>
</reference>
<dbReference type="Gene3D" id="2.30.30.140">
    <property type="match status" value="1"/>
</dbReference>